<comment type="caution">
    <text evidence="1">The sequence shown here is derived from an EMBL/GenBank/DDBJ whole genome shotgun (WGS) entry which is preliminary data.</text>
</comment>
<accession>A0ABU5NHP3</accession>
<dbReference type="Proteomes" id="UP001289615">
    <property type="component" value="Unassembled WGS sequence"/>
</dbReference>
<evidence type="ECO:0000313" key="1">
    <source>
        <dbReference type="EMBL" id="MEA0975553.1"/>
    </source>
</evidence>
<protein>
    <recommendedName>
        <fullName evidence="3">Bacteriophage SP-beta YorD domain-containing protein</fullName>
    </recommendedName>
</protein>
<name>A0ABU5NHP3_9BACI</name>
<reference evidence="1 2" key="1">
    <citation type="submission" date="2023-12" db="EMBL/GenBank/DDBJ databases">
        <title>Genome comparison identifies genes involved in endophytic behavior of Lysinibacillus irui and provides insights into its role as a plant-growth promoting bacterium.</title>
        <authorList>
            <person name="Hilario S."/>
            <person name="Matos I."/>
            <person name="Goncalves M.F.M."/>
            <person name="Pardo C.A."/>
            <person name="Santos M.J."/>
        </authorList>
    </citation>
    <scope>NUCLEOTIDE SEQUENCE [LARGE SCALE GENOMIC DNA]</scope>
    <source>
        <strain evidence="1 2">B3</strain>
    </source>
</reference>
<gene>
    <name evidence="1" type="ORF">U6C28_04515</name>
</gene>
<evidence type="ECO:0000313" key="2">
    <source>
        <dbReference type="Proteomes" id="UP001289615"/>
    </source>
</evidence>
<dbReference type="EMBL" id="JAXUIA010000002">
    <property type="protein sequence ID" value="MEA0975553.1"/>
    <property type="molecule type" value="Genomic_DNA"/>
</dbReference>
<evidence type="ECO:0008006" key="3">
    <source>
        <dbReference type="Google" id="ProtNLM"/>
    </source>
</evidence>
<keyword evidence="2" id="KW-1185">Reference proteome</keyword>
<dbReference type="RefSeq" id="WP_322610752.1">
    <property type="nucleotide sequence ID" value="NZ_JAXLNX010000005.1"/>
</dbReference>
<organism evidence="1 2">
    <name type="scientific">Lysinibacillus irui</name>
    <dbReference type="NCBI Taxonomy" id="2998077"/>
    <lineage>
        <taxon>Bacteria</taxon>
        <taxon>Bacillati</taxon>
        <taxon>Bacillota</taxon>
        <taxon>Bacilli</taxon>
        <taxon>Bacillales</taxon>
        <taxon>Bacillaceae</taxon>
        <taxon>Lysinibacillus</taxon>
    </lineage>
</organism>
<sequence>MYRRKRLPNGGWGELEKVGSIPTTEEQVMSLGEQLAQEKMKNIQKDLLINNMGSQLAQLKLDVISMKGGGE</sequence>
<proteinExistence type="predicted"/>